<dbReference type="GO" id="GO:0003723">
    <property type="term" value="F:RNA binding"/>
    <property type="evidence" value="ECO:0007669"/>
    <property type="project" value="UniProtKB-KW"/>
</dbReference>
<dbReference type="RefSeq" id="XP_009648790.1">
    <property type="nucleotide sequence ID" value="XM_009650495.1"/>
</dbReference>
<feature type="region of interest" description="Disordered" evidence="2">
    <location>
        <begin position="708"/>
        <end position="805"/>
    </location>
</feature>
<dbReference type="Gene3D" id="1.10.10.790">
    <property type="entry name" value="Surp module"/>
    <property type="match status" value="1"/>
</dbReference>
<dbReference type="Pfam" id="PF01805">
    <property type="entry name" value="Surp"/>
    <property type="match status" value="1"/>
</dbReference>
<dbReference type="KEGG" id="vda:VDAG_01609"/>
<gene>
    <name evidence="4" type="ORF">VDAG_01609</name>
</gene>
<dbReference type="HOGENOM" id="CLU_007957_0_0_1"/>
<dbReference type="SUPFAM" id="SSF109905">
    <property type="entry name" value="Surp module (SWAP domain)"/>
    <property type="match status" value="1"/>
</dbReference>
<feature type="compositionally biased region" description="Basic and acidic residues" evidence="2">
    <location>
        <begin position="543"/>
        <end position="556"/>
    </location>
</feature>
<sequence length="820" mass="87564">MSSKKIAEFPNVEAKLQKPTKQSAFEKQRAEAEAKRAREAAETAAVLREFEASFDDDDDNGRDGHGGGGGGGGGRYGVSSQQGGPGRGLTGGGGGGFGGPPAASRRHFGAPALKMGPGSLGPVPPKSGPVGLGFAPSSYGGGKKEGGSDAYSRQEEGTARLGFDARGRAAVGGQGVSPQRRRGRRGRPSQGRREGRGDGCGAADAAAVADSAGYLTGVHQVADAAVADGRGRQDGADVWRRRLREIDAAVSLLQNRYLGYGFYLSLHRHLSSAVSSVAAPTLTASSTGSQPFGAKPVAQQAGPGNGPSQQTHRGFAPPTSYNQMAGAAVNRNSILHVPVTPPHDVKTLQLINKTLESVLEHGPEFEALLMTRAEVQREEKWAWLWDARSVGGVWYRWRLWEIVTGSSSSSSKGRYLPLFDGSHAWKAPEKKLPFEYTTHIDEFISDSEYNSSDEEDMDGEANREANAGAEVENTFLNPLDKAKLTHLLSRLPTTLSRIRKGDIARITAFALTHASRGADEAVAMIAANINKPLALTAANPALSRDERDKSKQRDGSDQSDTEQDGKADKEKESQDTSGASLVGLYVVSDILSSSSTSGIRHAWRFRQHFEGALKDAKVFEKLGLMADKLRWGRLKADKWKRSVGMVLSLWEGWCVFPAESQAFFTNTFENPPSLKTQASTDEGLKKGKWKVVEASTLAGVDTLPEAVEKADDGDVEGEPMEEDDVAGEPMEDYDVAGEPMDDEDVAGEPMDEEDVEGEPMEDDVEGEPMEDDVDGEKRDTTALEASSQAGGNAQVIPAGSGPGRKRMRAVDMFAESGDSD</sequence>
<dbReference type="InParanoid" id="G2WSL3"/>
<evidence type="ECO:0000256" key="2">
    <source>
        <dbReference type="SAM" id="MobiDB-lite"/>
    </source>
</evidence>
<name>G2WSL3_VERDV</name>
<dbReference type="InterPro" id="IPR035967">
    <property type="entry name" value="SWAP/Surp_sf"/>
</dbReference>
<dbReference type="InterPro" id="IPR008942">
    <property type="entry name" value="ENTH_VHS"/>
</dbReference>
<feature type="compositionally biased region" description="Gly residues" evidence="2">
    <location>
        <begin position="66"/>
        <end position="76"/>
    </location>
</feature>
<dbReference type="InterPro" id="IPR051485">
    <property type="entry name" value="SR-CTD_assoc_factor"/>
</dbReference>
<feature type="compositionally biased region" description="Acidic residues" evidence="2">
    <location>
        <begin position="713"/>
        <end position="774"/>
    </location>
</feature>
<dbReference type="GO" id="GO:0006396">
    <property type="term" value="P:RNA processing"/>
    <property type="evidence" value="ECO:0007669"/>
    <property type="project" value="InterPro"/>
</dbReference>
<dbReference type="PANTHER" id="PTHR23140">
    <property type="entry name" value="RNA PROCESSING PROTEIN LD23810P"/>
    <property type="match status" value="1"/>
</dbReference>
<dbReference type="OMA" id="VWYRWKL"/>
<organism evidence="4 5">
    <name type="scientific">Verticillium dahliae (strain VdLs.17 / ATCC MYA-4575 / FGSC 10137)</name>
    <name type="common">Verticillium wilt</name>
    <dbReference type="NCBI Taxonomy" id="498257"/>
    <lineage>
        <taxon>Eukaryota</taxon>
        <taxon>Fungi</taxon>
        <taxon>Dikarya</taxon>
        <taxon>Ascomycota</taxon>
        <taxon>Pezizomycotina</taxon>
        <taxon>Sordariomycetes</taxon>
        <taxon>Hypocreomycetidae</taxon>
        <taxon>Glomerellales</taxon>
        <taxon>Plectosphaerellaceae</taxon>
        <taxon>Verticillium</taxon>
    </lineage>
</organism>
<feature type="compositionally biased region" description="Basic and acidic residues" evidence="2">
    <location>
        <begin position="24"/>
        <end position="41"/>
    </location>
</feature>
<dbReference type="Proteomes" id="UP000001611">
    <property type="component" value="Chromosome 1"/>
</dbReference>
<dbReference type="PANTHER" id="PTHR23140:SF0">
    <property type="entry name" value="U2 SNRNP-ASSOCIATED SURP MOTIF-CONTAINING PROTEIN"/>
    <property type="match status" value="1"/>
</dbReference>
<dbReference type="SMART" id="SM00582">
    <property type="entry name" value="RPR"/>
    <property type="match status" value="1"/>
</dbReference>
<proteinExistence type="predicted"/>
<evidence type="ECO:0000313" key="4">
    <source>
        <dbReference type="EMBL" id="EGY17927.1"/>
    </source>
</evidence>
<dbReference type="GeneID" id="20703072"/>
<dbReference type="eggNOG" id="KOG0151">
    <property type="taxonomic scope" value="Eukaryota"/>
</dbReference>
<evidence type="ECO:0000256" key="1">
    <source>
        <dbReference type="ARBA" id="ARBA00022884"/>
    </source>
</evidence>
<dbReference type="InterPro" id="IPR000061">
    <property type="entry name" value="Surp"/>
</dbReference>
<feature type="compositionally biased region" description="Basic and acidic residues" evidence="2">
    <location>
        <begin position="563"/>
        <end position="574"/>
    </location>
</feature>
<protein>
    <recommendedName>
        <fullName evidence="3">CID domain-containing protein</fullName>
    </recommendedName>
</protein>
<dbReference type="EMBL" id="DS572696">
    <property type="protein sequence ID" value="EGY17927.1"/>
    <property type="molecule type" value="Genomic_DNA"/>
</dbReference>
<dbReference type="InterPro" id="IPR006569">
    <property type="entry name" value="CID_dom"/>
</dbReference>
<feature type="domain" description="CID" evidence="3">
    <location>
        <begin position="476"/>
        <end position="672"/>
    </location>
</feature>
<dbReference type="Gene3D" id="1.25.40.90">
    <property type="match status" value="1"/>
</dbReference>
<feature type="region of interest" description="Disordered" evidence="2">
    <location>
        <begin position="538"/>
        <end position="575"/>
    </location>
</feature>
<keyword evidence="5" id="KW-1185">Reference proteome</keyword>
<dbReference type="AlphaFoldDB" id="G2WSL3"/>
<evidence type="ECO:0000259" key="3">
    <source>
        <dbReference type="PROSITE" id="PS51391"/>
    </source>
</evidence>
<accession>G2WSL3</accession>
<dbReference type="OrthoDB" id="377209at2759"/>
<evidence type="ECO:0000313" key="5">
    <source>
        <dbReference type="Proteomes" id="UP000001611"/>
    </source>
</evidence>
<dbReference type="PROSITE" id="PS51391">
    <property type="entry name" value="CID"/>
    <property type="match status" value="1"/>
</dbReference>
<feature type="compositionally biased region" description="Gly residues" evidence="2">
    <location>
        <begin position="83"/>
        <end position="99"/>
    </location>
</feature>
<reference evidence="4 5" key="1">
    <citation type="submission" date="2008-03" db="EMBL/GenBank/DDBJ databases">
        <title>The Genome Sequence of Verticillium dahliae VdLs.17.</title>
        <authorList>
            <consortium name="The Broad Institute Genome Sequencing Platform"/>
            <person name="Ma L.-J.J."/>
            <person name="Klosterman S.J."/>
            <person name="Subbarao K."/>
            <person name="Dobinson K."/>
            <person name="Veronese P."/>
            <person name="Kang S."/>
            <person name="Gold S.E."/>
            <person name="Young S."/>
            <person name="Jaffe D."/>
            <person name="Gnerre S."/>
            <person name="Berlin A."/>
            <person name="Heiman D."/>
            <person name="Hepburn T."/>
            <person name="Sykes S."/>
            <person name="Alvarado L."/>
            <person name="Kodira C.D."/>
            <person name="Lander E."/>
            <person name="Galagan J."/>
            <person name="Nusbaum C."/>
            <person name="Birren B."/>
        </authorList>
    </citation>
    <scope>NUCLEOTIDE SEQUENCE [LARGE SCALE GENOMIC DNA]</scope>
    <source>
        <strain evidence="5">VdLs.17 / ATCC MYA-4575 / FGSC 10137</strain>
    </source>
</reference>
<feature type="region of interest" description="Disordered" evidence="2">
    <location>
        <begin position="1"/>
        <end position="201"/>
    </location>
</feature>
<keyword evidence="1" id="KW-0694">RNA-binding</keyword>
<dbReference type="GO" id="GO:0005634">
    <property type="term" value="C:nucleus"/>
    <property type="evidence" value="ECO:0007669"/>
    <property type="project" value="TreeGrafter"/>
</dbReference>
<feature type="region of interest" description="Disordered" evidence="2">
    <location>
        <begin position="283"/>
        <end position="322"/>
    </location>
</feature>
<feature type="compositionally biased region" description="Basic and acidic residues" evidence="2">
    <location>
        <begin position="142"/>
        <end position="167"/>
    </location>
</feature>
<dbReference type="STRING" id="498257.G2WSL3"/>